<reference evidence="3 4" key="1">
    <citation type="submission" date="2021-02" db="EMBL/GenBank/DDBJ databases">
        <title>Alicyclobacillus curvatus sp. nov. and Alicyclobacillus mengziensis sp. nov., two acidophilic bacteria isolated from acid mine drainage.</title>
        <authorList>
            <person name="Huang Y."/>
        </authorList>
    </citation>
    <scope>NUCLEOTIDE SEQUENCE [LARGE SCALE GENOMIC DNA]</scope>
    <source>
        <strain evidence="3 4">S30H14</strain>
    </source>
</reference>
<dbReference type="InterPro" id="IPR008912">
    <property type="entry name" value="Uncharacterised_CoxE"/>
</dbReference>
<dbReference type="EMBL" id="CP071182">
    <property type="protein sequence ID" value="QSO46485.1"/>
    <property type="molecule type" value="Genomic_DNA"/>
</dbReference>
<dbReference type="Pfam" id="PF05762">
    <property type="entry name" value="VWA_CoxE"/>
    <property type="match status" value="1"/>
</dbReference>
<protein>
    <submittedName>
        <fullName evidence="3">VWA domain-containing protein</fullName>
    </submittedName>
</protein>
<sequence>MMTGGDAEEKVTTGAGAPRMTDTSRTMANLLAFLRGLRSMGFGVGSDDEQVVLQVIGQVGFSSEAVCREAVAAAIVKNPVEYPLFMMAWQQFWLLLRRGGDSWVRRQTLMSSVLKQKSDRHRHPEVIWMGHQAQSLRKDEADAPDSFSVVMKGSESHEEALRQKDFADLTEMELQELLRFERQIRPVTHLSRKRIARPHGRELDLSATLRRAAGSGEPFQLVYGRRKRIPRPVVIICDVSGSMDPYSRVMLRFAHALCIQDWDIEVFVFSTRLTRVTRWLTIRDANDALKALTDNVLHLSGGTRLAETLAVFHREYARTVLFRGAVTLLVTDGFDTGSPEQLAAELSRLSRMSQRLIWLNPLAGHAGYTPTALGAKVLHNYADRMLPAHNFEALENAWSEVAALRGSRPPRRQWES</sequence>
<dbReference type="SUPFAM" id="SSF53300">
    <property type="entry name" value="vWA-like"/>
    <property type="match status" value="1"/>
</dbReference>
<dbReference type="AlphaFoldDB" id="A0A9X7VXP3"/>
<dbReference type="InterPro" id="IPR002035">
    <property type="entry name" value="VWF_A"/>
</dbReference>
<evidence type="ECO:0000313" key="4">
    <source>
        <dbReference type="Proteomes" id="UP000663505"/>
    </source>
</evidence>
<dbReference type="Gene3D" id="3.40.50.410">
    <property type="entry name" value="von Willebrand factor, type A domain"/>
    <property type="match status" value="1"/>
</dbReference>
<name>A0A9X7VXP3_9BACL</name>
<keyword evidence="4" id="KW-1185">Reference proteome</keyword>
<dbReference type="Proteomes" id="UP000663505">
    <property type="component" value="Chromosome"/>
</dbReference>
<gene>
    <name evidence="3" type="ORF">JZ786_18745</name>
</gene>
<dbReference type="PANTHER" id="PTHR39338:SF6">
    <property type="entry name" value="BLL5662 PROTEIN"/>
    <property type="match status" value="1"/>
</dbReference>
<proteinExistence type="predicted"/>
<dbReference type="PANTHER" id="PTHR39338">
    <property type="entry name" value="BLL5662 PROTEIN-RELATED"/>
    <property type="match status" value="1"/>
</dbReference>
<dbReference type="CDD" id="cd00198">
    <property type="entry name" value="vWFA"/>
    <property type="match status" value="1"/>
</dbReference>
<evidence type="ECO:0000259" key="2">
    <source>
        <dbReference type="SMART" id="SM00327"/>
    </source>
</evidence>
<feature type="region of interest" description="Disordered" evidence="1">
    <location>
        <begin position="1"/>
        <end position="21"/>
    </location>
</feature>
<dbReference type="SMART" id="SM00327">
    <property type="entry name" value="VWA"/>
    <property type="match status" value="1"/>
</dbReference>
<dbReference type="InterPro" id="IPR011195">
    <property type="entry name" value="UCP010256"/>
</dbReference>
<dbReference type="KEGG" id="afx:JZ786_18745"/>
<organism evidence="3 4">
    <name type="scientific">Alicyclobacillus mengziensis</name>
    <dbReference type="NCBI Taxonomy" id="2931921"/>
    <lineage>
        <taxon>Bacteria</taxon>
        <taxon>Bacillati</taxon>
        <taxon>Bacillota</taxon>
        <taxon>Bacilli</taxon>
        <taxon>Bacillales</taxon>
        <taxon>Alicyclobacillaceae</taxon>
        <taxon>Alicyclobacillus</taxon>
    </lineage>
</organism>
<evidence type="ECO:0000256" key="1">
    <source>
        <dbReference type="SAM" id="MobiDB-lite"/>
    </source>
</evidence>
<dbReference type="InterPro" id="IPR036465">
    <property type="entry name" value="vWFA_dom_sf"/>
</dbReference>
<feature type="domain" description="VWFA" evidence="2">
    <location>
        <begin position="230"/>
        <end position="405"/>
    </location>
</feature>
<evidence type="ECO:0000313" key="3">
    <source>
        <dbReference type="EMBL" id="QSO46485.1"/>
    </source>
</evidence>
<accession>A0A9X7VXP3</accession>
<dbReference type="PIRSF" id="PIRSF010256">
    <property type="entry name" value="CoxE_vWa"/>
    <property type="match status" value="1"/>
</dbReference>